<sequence length="171" mass="18112">MKDKTKKILGLVLAIAISVAVFAFRNRVADLKGCGYLGIFLISILGNATIILPVPVILTAFVGGGIFNPFWVGVITAAGASIGELTGYLAGAAGQIVVAKDKRLQRIEGWMQKYGLVTLFVLAAIPNPAFDLGGIVAGATKIPVWKYLLAVGLGKAVKFFFFAFLGFYLTN</sequence>
<dbReference type="AlphaFoldDB" id="A0A2H0BH88"/>
<evidence type="ECO:0000256" key="1">
    <source>
        <dbReference type="SAM" id="Phobius"/>
    </source>
</evidence>
<accession>A0A2H0BH88</accession>
<feature type="transmembrane region" description="Helical" evidence="1">
    <location>
        <begin position="36"/>
        <end position="58"/>
    </location>
</feature>
<feature type="transmembrane region" description="Helical" evidence="1">
    <location>
        <begin position="70"/>
        <end position="93"/>
    </location>
</feature>
<dbReference type="Pfam" id="PF09335">
    <property type="entry name" value="VTT_dom"/>
    <property type="match status" value="1"/>
</dbReference>
<feature type="transmembrane region" description="Helical" evidence="1">
    <location>
        <begin position="147"/>
        <end position="169"/>
    </location>
</feature>
<evidence type="ECO:0000313" key="3">
    <source>
        <dbReference type="EMBL" id="PIP57027.1"/>
    </source>
</evidence>
<keyword evidence="1" id="KW-0812">Transmembrane</keyword>
<feature type="transmembrane region" description="Helical" evidence="1">
    <location>
        <begin position="6"/>
        <end position="24"/>
    </location>
</feature>
<dbReference type="Proteomes" id="UP000230759">
    <property type="component" value="Unassembled WGS sequence"/>
</dbReference>
<name>A0A2H0BH88_9BACT</name>
<comment type="caution">
    <text evidence="3">The sequence shown here is derived from an EMBL/GenBank/DDBJ whole genome shotgun (WGS) entry which is preliminary data.</text>
</comment>
<dbReference type="EMBL" id="PCSV01000042">
    <property type="protein sequence ID" value="PIP57027.1"/>
    <property type="molecule type" value="Genomic_DNA"/>
</dbReference>
<keyword evidence="1" id="KW-1133">Transmembrane helix</keyword>
<dbReference type="InterPro" id="IPR051311">
    <property type="entry name" value="DedA_domain"/>
</dbReference>
<reference evidence="3 4" key="1">
    <citation type="submission" date="2017-09" db="EMBL/GenBank/DDBJ databases">
        <title>Depth-based differentiation of microbial function through sediment-hosted aquifers and enrichment of novel symbionts in the deep terrestrial subsurface.</title>
        <authorList>
            <person name="Probst A.J."/>
            <person name="Ladd B."/>
            <person name="Jarett J.K."/>
            <person name="Geller-Mcgrath D.E."/>
            <person name="Sieber C.M."/>
            <person name="Emerson J.B."/>
            <person name="Anantharaman K."/>
            <person name="Thomas B.C."/>
            <person name="Malmstrom R."/>
            <person name="Stieglmeier M."/>
            <person name="Klingl A."/>
            <person name="Woyke T."/>
            <person name="Ryan C.M."/>
            <person name="Banfield J.F."/>
        </authorList>
    </citation>
    <scope>NUCLEOTIDE SEQUENCE [LARGE SCALE GENOMIC DNA]</scope>
    <source>
        <strain evidence="3">CG22_combo_CG10-13_8_21_14_all_45_10</strain>
    </source>
</reference>
<proteinExistence type="predicted"/>
<feature type="domain" description="VTT" evidence="2">
    <location>
        <begin position="57"/>
        <end position="166"/>
    </location>
</feature>
<dbReference type="PANTHER" id="PTHR42709">
    <property type="entry name" value="ALKALINE PHOSPHATASE LIKE PROTEIN"/>
    <property type="match status" value="1"/>
</dbReference>
<feature type="transmembrane region" description="Helical" evidence="1">
    <location>
        <begin position="114"/>
        <end position="135"/>
    </location>
</feature>
<keyword evidence="1" id="KW-0472">Membrane</keyword>
<protein>
    <recommendedName>
        <fullName evidence="2">VTT domain-containing protein</fullName>
    </recommendedName>
</protein>
<gene>
    <name evidence="3" type="ORF">COX04_01810</name>
</gene>
<evidence type="ECO:0000313" key="4">
    <source>
        <dbReference type="Proteomes" id="UP000230759"/>
    </source>
</evidence>
<dbReference type="InterPro" id="IPR032816">
    <property type="entry name" value="VTT_dom"/>
</dbReference>
<evidence type="ECO:0000259" key="2">
    <source>
        <dbReference type="Pfam" id="PF09335"/>
    </source>
</evidence>
<organism evidence="3 4">
    <name type="scientific">Candidatus Woesebacteria bacterium CG22_combo_CG10-13_8_21_14_all_45_10</name>
    <dbReference type="NCBI Taxonomy" id="1975060"/>
    <lineage>
        <taxon>Bacteria</taxon>
        <taxon>Candidatus Woeseibacteriota</taxon>
    </lineage>
</organism>